<sequence>MVEIIVSVVIQVAKCLAPSIERQFSYVRDYTSNFENLKTQVEKLEGEIMSMEHAVNDAERKCEEIEQNVQNWLASANKAIVEAKKFVGDEATENKHSFKGFCPNLKMRRRLRKEAVRQLDAIVKLREDGRFERISHSIIPEDTLLMSNKGYEDFESRISTLNDILGALRNPDISMLGICGMGGIGKTMLAKEVARKAKNNKLFDLVVFSEMKKSRCVVNEDGFSKKFLSGALEEEEAWSLFKKMAGDYVEGSELKCVARDVAKECVGLPVSIVAVARALRSASIFKWKDALKQLRRPSSTNFKHIQPEAYKATALSYDKLEGEELKNLFLLIGYAYVESIDELLRYGVGLGLFQGISKLDEARDRVSTLVYKLKASCMLLDEGLPMHDVIRDVAISIVSAEKNVFTATGELFDGCMEWSDENAVKLYTSIVLRDIKTNVLPDRVLPECPQLKLFSVRADHQESSSLTIPNNFFEKMIQVRVINLTYMNLLPLPSSLGLLSNLRTLSLCYCKLLDISVTGELKKLEILCLRGSDIQQLPVELGQLTWLKLLDLRDCSKLEVIPPNILSNLSHLEDLNIGDNSFDKWDVEVDGVKNASLDELKHLTSLELQIRDVNGLPRGLFFEKLERYRILIGDSWNWKYNIWSRDFRIELNSKISLKDGLSVQLQGIEHLGLYGLQEQDVHNFVNEPVKVGSSQLKHLWIEGCDDALNPAELKRQEESLNDIQSNEIILEDNVSISNALFIEKLFPNLEELRADAKHIATNNSLFPEDLICKLKCLEAEFGAESPTIFSLDDFLQRFHAMKVLRIGGGRHAQEAKEKAENGMEVIIREVNKCFDLKHFLKQGSAIMDNLEQLNISECSHC</sequence>
<comment type="caution">
    <text evidence="1">The sequence shown here is derived from an EMBL/GenBank/DDBJ whole genome shotgun (WGS) entry which is preliminary data.</text>
</comment>
<accession>A0ACB8KIR0</accession>
<proteinExistence type="predicted"/>
<organism evidence="1 2">
    <name type="scientific">Citrus sinensis</name>
    <name type="common">Sweet orange</name>
    <name type="synonym">Citrus aurantium var. sinensis</name>
    <dbReference type="NCBI Taxonomy" id="2711"/>
    <lineage>
        <taxon>Eukaryota</taxon>
        <taxon>Viridiplantae</taxon>
        <taxon>Streptophyta</taxon>
        <taxon>Embryophyta</taxon>
        <taxon>Tracheophyta</taxon>
        <taxon>Spermatophyta</taxon>
        <taxon>Magnoliopsida</taxon>
        <taxon>eudicotyledons</taxon>
        <taxon>Gunneridae</taxon>
        <taxon>Pentapetalae</taxon>
        <taxon>rosids</taxon>
        <taxon>malvids</taxon>
        <taxon>Sapindales</taxon>
        <taxon>Rutaceae</taxon>
        <taxon>Aurantioideae</taxon>
        <taxon>Citrus</taxon>
    </lineage>
</organism>
<dbReference type="Proteomes" id="UP000829398">
    <property type="component" value="Chromosome 5"/>
</dbReference>
<gene>
    <name evidence="1" type="ORF">KPL71_015380</name>
</gene>
<evidence type="ECO:0000313" key="1">
    <source>
        <dbReference type="EMBL" id="KAH9754226.1"/>
    </source>
</evidence>
<name>A0ACB8KIR0_CITSI</name>
<dbReference type="EMBL" id="CM039174">
    <property type="protein sequence ID" value="KAH9754226.1"/>
    <property type="molecule type" value="Genomic_DNA"/>
</dbReference>
<keyword evidence="2" id="KW-1185">Reference proteome</keyword>
<protein>
    <submittedName>
        <fullName evidence="1">Disease resistance protein</fullName>
    </submittedName>
</protein>
<reference evidence="2" key="1">
    <citation type="journal article" date="2023" name="Hortic. Res.">
        <title>A chromosome-level phased genome enabling allele-level studies in sweet orange: a case study on citrus Huanglongbing tolerance.</title>
        <authorList>
            <person name="Wu B."/>
            <person name="Yu Q."/>
            <person name="Deng Z."/>
            <person name="Duan Y."/>
            <person name="Luo F."/>
            <person name="Gmitter F. Jr."/>
        </authorList>
    </citation>
    <scope>NUCLEOTIDE SEQUENCE [LARGE SCALE GENOMIC DNA]</scope>
    <source>
        <strain evidence="2">cv. Valencia</strain>
    </source>
</reference>
<evidence type="ECO:0000313" key="2">
    <source>
        <dbReference type="Proteomes" id="UP000829398"/>
    </source>
</evidence>